<dbReference type="InParanoid" id="E9EG61"/>
<dbReference type="OrthoDB" id="440755at2759"/>
<evidence type="ECO:0000256" key="6">
    <source>
        <dbReference type="SAM" id="MobiDB-lite"/>
    </source>
</evidence>
<dbReference type="InterPro" id="IPR020846">
    <property type="entry name" value="MFS_dom"/>
</dbReference>
<dbReference type="InterPro" id="IPR011701">
    <property type="entry name" value="MFS"/>
</dbReference>
<keyword evidence="10" id="KW-1185">Reference proteome</keyword>
<feature type="transmembrane region" description="Helical" evidence="7">
    <location>
        <begin position="197"/>
        <end position="216"/>
    </location>
</feature>
<evidence type="ECO:0000313" key="9">
    <source>
        <dbReference type="EMBL" id="EFY85099.1"/>
    </source>
</evidence>
<dbReference type="AlphaFoldDB" id="E9EG61"/>
<feature type="transmembrane region" description="Helical" evidence="7">
    <location>
        <begin position="428"/>
        <end position="453"/>
    </location>
</feature>
<feature type="transmembrane region" description="Helical" evidence="7">
    <location>
        <begin position="531"/>
        <end position="554"/>
    </location>
</feature>
<dbReference type="InterPro" id="IPR001958">
    <property type="entry name" value="Tet-R_TetA/multi-R_MdtG-like"/>
</dbReference>
<dbReference type="Pfam" id="PF07690">
    <property type="entry name" value="MFS_1"/>
    <property type="match status" value="1"/>
</dbReference>
<proteinExistence type="predicted"/>
<feature type="compositionally biased region" description="Basic and acidic residues" evidence="6">
    <location>
        <begin position="47"/>
        <end position="59"/>
    </location>
</feature>
<dbReference type="GO" id="GO:0022857">
    <property type="term" value="F:transmembrane transporter activity"/>
    <property type="evidence" value="ECO:0007669"/>
    <property type="project" value="InterPro"/>
</dbReference>
<comment type="subcellular location">
    <subcellularLocation>
        <location evidence="1">Membrane</location>
        <topology evidence="1">Multi-pass membrane protein</topology>
    </subcellularLocation>
</comment>
<dbReference type="PROSITE" id="PS50850">
    <property type="entry name" value="MFS"/>
    <property type="match status" value="1"/>
</dbReference>
<dbReference type="EMBL" id="GL698590">
    <property type="protein sequence ID" value="EFY85099.1"/>
    <property type="molecule type" value="Genomic_DNA"/>
</dbReference>
<dbReference type="STRING" id="655827.E9EG61"/>
<dbReference type="Gene3D" id="1.20.1250.20">
    <property type="entry name" value="MFS general substrate transporter like domains"/>
    <property type="match status" value="1"/>
</dbReference>
<evidence type="ECO:0000256" key="5">
    <source>
        <dbReference type="ARBA" id="ARBA00023136"/>
    </source>
</evidence>
<keyword evidence="4 7" id="KW-1133">Transmembrane helix</keyword>
<evidence type="ECO:0000256" key="7">
    <source>
        <dbReference type="SAM" id="Phobius"/>
    </source>
</evidence>
<dbReference type="Proteomes" id="UP000002499">
    <property type="component" value="Unassembled WGS sequence"/>
</dbReference>
<dbReference type="GO" id="GO:0016020">
    <property type="term" value="C:membrane"/>
    <property type="evidence" value="ECO:0007669"/>
    <property type="project" value="UniProtKB-SubCell"/>
</dbReference>
<feature type="transmembrane region" description="Helical" evidence="7">
    <location>
        <begin position="465"/>
        <end position="484"/>
    </location>
</feature>
<keyword evidence="5 7" id="KW-0472">Membrane</keyword>
<evidence type="ECO:0000256" key="3">
    <source>
        <dbReference type="ARBA" id="ARBA00022692"/>
    </source>
</evidence>
<dbReference type="eggNOG" id="KOG0254">
    <property type="taxonomic scope" value="Eukaryota"/>
</dbReference>
<protein>
    <submittedName>
        <fullName evidence="9">Aminotriazole resistance protein, putative</fullName>
    </submittedName>
</protein>
<keyword evidence="2" id="KW-0813">Transport</keyword>
<dbReference type="PANTHER" id="PTHR42718:SF9">
    <property type="entry name" value="MAJOR FACILITATOR SUPERFAMILY MULTIDRUG TRANSPORTER MFSC"/>
    <property type="match status" value="1"/>
</dbReference>
<gene>
    <name evidence="9" type="ORF">MAC_08859</name>
</gene>
<feature type="transmembrane region" description="Helical" evidence="7">
    <location>
        <begin position="257"/>
        <end position="280"/>
    </location>
</feature>
<dbReference type="CDD" id="cd17321">
    <property type="entry name" value="MFS_MMR_MDR_like"/>
    <property type="match status" value="1"/>
</dbReference>
<feature type="region of interest" description="Disordered" evidence="6">
    <location>
        <begin position="28"/>
        <end position="69"/>
    </location>
</feature>
<dbReference type="SUPFAM" id="SSF103473">
    <property type="entry name" value="MFS general substrate transporter"/>
    <property type="match status" value="1"/>
</dbReference>
<feature type="transmembrane region" description="Helical" evidence="7">
    <location>
        <begin position="286"/>
        <end position="311"/>
    </location>
</feature>
<evidence type="ECO:0000256" key="1">
    <source>
        <dbReference type="ARBA" id="ARBA00004141"/>
    </source>
</evidence>
<dbReference type="HOGENOM" id="CLU_000960_28_2_1"/>
<feature type="domain" description="Major facilitator superfamily (MFS) profile" evidence="8">
    <location>
        <begin position="131"/>
        <end position="597"/>
    </location>
</feature>
<feature type="transmembrane region" description="Helical" evidence="7">
    <location>
        <begin position="332"/>
        <end position="351"/>
    </location>
</feature>
<evidence type="ECO:0000256" key="4">
    <source>
        <dbReference type="ARBA" id="ARBA00022989"/>
    </source>
</evidence>
<keyword evidence="3 7" id="KW-0812">Transmembrane</keyword>
<feature type="compositionally biased region" description="Polar residues" evidence="6">
    <location>
        <begin position="31"/>
        <end position="40"/>
    </location>
</feature>
<dbReference type="OMA" id="HWIFWIS"/>
<organism evidence="10">
    <name type="scientific">Metarhizium acridum (strain CQMa 102)</name>
    <dbReference type="NCBI Taxonomy" id="655827"/>
    <lineage>
        <taxon>Eukaryota</taxon>
        <taxon>Fungi</taxon>
        <taxon>Dikarya</taxon>
        <taxon>Ascomycota</taxon>
        <taxon>Pezizomycotina</taxon>
        <taxon>Sordariomycetes</taxon>
        <taxon>Hypocreomycetidae</taxon>
        <taxon>Hypocreales</taxon>
        <taxon>Clavicipitaceae</taxon>
        <taxon>Metarhizium</taxon>
    </lineage>
</organism>
<accession>E9EG61</accession>
<feature type="transmembrane region" description="Helical" evidence="7">
    <location>
        <begin position="126"/>
        <end position="146"/>
    </location>
</feature>
<evidence type="ECO:0000313" key="10">
    <source>
        <dbReference type="Proteomes" id="UP000002499"/>
    </source>
</evidence>
<feature type="transmembrane region" description="Helical" evidence="7">
    <location>
        <begin position="490"/>
        <end position="511"/>
    </location>
</feature>
<dbReference type="InterPro" id="IPR036259">
    <property type="entry name" value="MFS_trans_sf"/>
</dbReference>
<dbReference type="PRINTS" id="PR01035">
    <property type="entry name" value="TCRTETA"/>
</dbReference>
<evidence type="ECO:0000259" key="8">
    <source>
        <dbReference type="PROSITE" id="PS50850"/>
    </source>
</evidence>
<evidence type="ECO:0000256" key="2">
    <source>
        <dbReference type="ARBA" id="ARBA00022448"/>
    </source>
</evidence>
<name>E9EG61_METAQ</name>
<feature type="transmembrane region" description="Helical" evidence="7">
    <location>
        <begin position="574"/>
        <end position="593"/>
    </location>
</feature>
<sequence length="597" mass="63418">MAQVMAMSAAYGTAIPTLALPVLEQAKAPESSVSPDQRTFSGLQSRLRRDSRDKSKDDGSSASGTFGLGQNLSTITENLRLRMASTPLPRLQHCRARLELVNPGRLLILNARERPWRDGDNGLNKAATFATLFIVCGAFFIDIANLGMANIALPTIQKALGFDDGTLQWVLTAYALTFGGFLMACGRLGDIFGHGNILLLGMTLFNSATLLCALIDNRVGLVIGRAVQGLGAAFTIPPAQSLVSLMFEDPSSRVKAFAVWGASGSTGFVVGPIIGGLLTSLVSWNWIFWISLICEGALEIAALALLFSHALPGAPPPKDAKKSKWIGLHSQVDALGAALSVPSMALLVYGLTTGNIHGWNQPDVIACLATAVALVASFIAVEVWVASNPILPKYIWGDRTRAVGCLLAALTYAVWQGCNYLLTLQLQGFGFSAVDTAVRFLPLGITAMAVNFVIPTISKHIRPRVLLVISWLAAMVGLVLFTRMESEDDYWRYCLPGMILYITGICTVYFVGNVTVVASAPSETQGTVSGVYNMFLNVGGAVVGVALLTVISNTVTANEGGKTHPGALLSGYRAGYYASIVMTGIGVLASLLLKDKQ</sequence>
<feature type="transmembrane region" description="Helical" evidence="7">
    <location>
        <begin position="166"/>
        <end position="185"/>
    </location>
</feature>
<dbReference type="Gene3D" id="1.20.1720.10">
    <property type="entry name" value="Multidrug resistance protein D"/>
    <property type="match status" value="1"/>
</dbReference>
<reference evidence="9 10" key="1">
    <citation type="journal article" date="2011" name="PLoS Genet.">
        <title>Genome sequencing and comparative transcriptomics of the model entomopathogenic fungi Metarhizium anisopliae and M. acridum.</title>
        <authorList>
            <person name="Gao Q."/>
            <person name="Jin K."/>
            <person name="Ying S.H."/>
            <person name="Zhang Y."/>
            <person name="Xiao G."/>
            <person name="Shang Y."/>
            <person name="Duan Z."/>
            <person name="Hu X."/>
            <person name="Xie X.Q."/>
            <person name="Zhou G."/>
            <person name="Peng G."/>
            <person name="Luo Z."/>
            <person name="Huang W."/>
            <person name="Wang B."/>
            <person name="Fang W."/>
            <person name="Wang S."/>
            <person name="Zhong Y."/>
            <person name="Ma L.J."/>
            <person name="St Leger R.J."/>
            <person name="Zhao G.P."/>
            <person name="Pei Y."/>
            <person name="Feng M.G."/>
            <person name="Xia Y."/>
            <person name="Wang C."/>
        </authorList>
    </citation>
    <scope>NUCLEOTIDE SEQUENCE [LARGE SCALE GENOMIC DNA]</scope>
    <source>
        <strain evidence="9 10">CQMa 102</strain>
    </source>
</reference>
<feature type="transmembrane region" description="Helical" evidence="7">
    <location>
        <begin position="363"/>
        <end position="381"/>
    </location>
</feature>
<dbReference type="PANTHER" id="PTHR42718">
    <property type="entry name" value="MAJOR FACILITATOR SUPERFAMILY MULTIDRUG TRANSPORTER MFSC"/>
    <property type="match status" value="1"/>
</dbReference>